<dbReference type="AlphaFoldDB" id="A0AAD3TCE0"/>
<protein>
    <submittedName>
        <fullName evidence="1">Uncharacterized protein</fullName>
    </submittedName>
</protein>
<evidence type="ECO:0000313" key="1">
    <source>
        <dbReference type="EMBL" id="GMH26782.1"/>
    </source>
</evidence>
<dbReference type="EMBL" id="BSYO01000031">
    <property type="protein sequence ID" value="GMH26782.1"/>
    <property type="molecule type" value="Genomic_DNA"/>
</dbReference>
<comment type="caution">
    <text evidence="1">The sequence shown here is derived from an EMBL/GenBank/DDBJ whole genome shotgun (WGS) entry which is preliminary data.</text>
</comment>
<name>A0AAD3TCE0_NEPGR</name>
<evidence type="ECO:0000313" key="2">
    <source>
        <dbReference type="Proteomes" id="UP001279734"/>
    </source>
</evidence>
<sequence length="111" mass="12986">MPLSCPSACYEVKTTNLALLETELSRKSAIYYQHLDDCLPRAYNLLQKKEFIRAERHVIETLITSGESPYDYFRVTSIWGCIHGNFQFIQTDCCPYKMRPASNYINVYIKF</sequence>
<keyword evidence="2" id="KW-1185">Reference proteome</keyword>
<reference evidence="1" key="1">
    <citation type="submission" date="2023-05" db="EMBL/GenBank/DDBJ databases">
        <title>Nepenthes gracilis genome sequencing.</title>
        <authorList>
            <person name="Fukushima K."/>
        </authorList>
    </citation>
    <scope>NUCLEOTIDE SEQUENCE</scope>
    <source>
        <strain evidence="1">SING2019-196</strain>
    </source>
</reference>
<gene>
    <name evidence="1" type="ORF">Nepgr_028625</name>
</gene>
<dbReference type="Proteomes" id="UP001279734">
    <property type="component" value="Unassembled WGS sequence"/>
</dbReference>
<organism evidence="1 2">
    <name type="scientific">Nepenthes gracilis</name>
    <name type="common">Slender pitcher plant</name>
    <dbReference type="NCBI Taxonomy" id="150966"/>
    <lineage>
        <taxon>Eukaryota</taxon>
        <taxon>Viridiplantae</taxon>
        <taxon>Streptophyta</taxon>
        <taxon>Embryophyta</taxon>
        <taxon>Tracheophyta</taxon>
        <taxon>Spermatophyta</taxon>
        <taxon>Magnoliopsida</taxon>
        <taxon>eudicotyledons</taxon>
        <taxon>Gunneridae</taxon>
        <taxon>Pentapetalae</taxon>
        <taxon>Caryophyllales</taxon>
        <taxon>Nepenthaceae</taxon>
        <taxon>Nepenthes</taxon>
    </lineage>
</organism>
<proteinExistence type="predicted"/>
<accession>A0AAD3TCE0</accession>